<dbReference type="Gene3D" id="1.25.40.10">
    <property type="entry name" value="Tetratricopeptide repeat domain"/>
    <property type="match status" value="1"/>
</dbReference>
<dbReference type="InterPro" id="IPR033891">
    <property type="entry name" value="TTC38"/>
</dbReference>
<dbReference type="InterPro" id="IPR011990">
    <property type="entry name" value="TPR-like_helical_dom_sf"/>
</dbReference>
<proteinExistence type="inferred from homology"/>
<evidence type="ECO:0000256" key="3">
    <source>
        <dbReference type="ARBA" id="ARBA00022737"/>
    </source>
</evidence>
<reference evidence="5 6" key="1">
    <citation type="journal article" date="2019" name="Nat. Plants">
        <title>Stout camphor tree genome fills gaps in understanding of flowering plant genome evolution.</title>
        <authorList>
            <person name="Chaw S.M."/>
            <person name="Liu Y.C."/>
            <person name="Wu Y.W."/>
            <person name="Wang H.Y."/>
            <person name="Lin C.I."/>
            <person name="Wu C.S."/>
            <person name="Ke H.M."/>
            <person name="Chang L.Y."/>
            <person name="Hsu C.Y."/>
            <person name="Yang H.T."/>
            <person name="Sudianto E."/>
            <person name="Hsu M.H."/>
            <person name="Wu K.P."/>
            <person name="Wang L.N."/>
            <person name="Leebens-Mack J.H."/>
            <person name="Tsai I.J."/>
        </authorList>
    </citation>
    <scope>NUCLEOTIDE SEQUENCE [LARGE SCALE GENOMIC DNA]</scope>
    <source>
        <strain evidence="6">cv. Chaw 1501</strain>
        <tissue evidence="5">Young leaves</tissue>
    </source>
</reference>
<comment type="caution">
    <text evidence="5">The sequence shown here is derived from an EMBL/GenBank/DDBJ whole genome shotgun (WGS) entry which is preliminary data.</text>
</comment>
<dbReference type="PANTHER" id="PTHR16263">
    <property type="entry name" value="TETRATRICOPEPTIDE REPEAT PROTEIN 38"/>
    <property type="match status" value="1"/>
</dbReference>
<accession>A0A443NGI3</accession>
<organism evidence="5 6">
    <name type="scientific">Cinnamomum micranthum f. kanehirae</name>
    <dbReference type="NCBI Taxonomy" id="337451"/>
    <lineage>
        <taxon>Eukaryota</taxon>
        <taxon>Viridiplantae</taxon>
        <taxon>Streptophyta</taxon>
        <taxon>Embryophyta</taxon>
        <taxon>Tracheophyta</taxon>
        <taxon>Spermatophyta</taxon>
        <taxon>Magnoliopsida</taxon>
        <taxon>Magnoliidae</taxon>
        <taxon>Laurales</taxon>
        <taxon>Lauraceae</taxon>
        <taxon>Cinnamomum</taxon>
    </lineage>
</organism>
<evidence type="ECO:0000256" key="4">
    <source>
        <dbReference type="ARBA" id="ARBA00022803"/>
    </source>
</evidence>
<keyword evidence="3" id="KW-0677">Repeat</keyword>
<keyword evidence="6" id="KW-1185">Reference proteome</keyword>
<dbReference type="OrthoDB" id="1427555at2759"/>
<evidence type="ECO:0000256" key="2">
    <source>
        <dbReference type="ARBA" id="ARBA00019992"/>
    </source>
</evidence>
<name>A0A443NGI3_9MAGN</name>
<evidence type="ECO:0000256" key="1">
    <source>
        <dbReference type="ARBA" id="ARBA00005857"/>
    </source>
</evidence>
<dbReference type="CDD" id="cd05804">
    <property type="entry name" value="StaR_like"/>
    <property type="match status" value="1"/>
</dbReference>
<evidence type="ECO:0000313" key="6">
    <source>
        <dbReference type="Proteomes" id="UP000283530"/>
    </source>
</evidence>
<sequence length="470" mass="53687">MEGEKLDRWGYPVRSNSDGCISSINSYYHQVLTYGRERAVIMEAAAEDPNCVLANVFAAYFLSSNNPSLASTHLASATSRLDQATSYEKAVFNAVSSLMAENRDDDVALESHSNLLKEFPRDLVSLKRAQMLCFYLGRPDLSLQLVEQVLPQNQNESYIYGMLAFPLLELARMDDAEKAARKGLDINKQDLWSQHCLCHVLQNDCLFKEAVEFMEACSSSWNSCSSFMYTHNWWHVAVCYLEGCSPLDKVLEVYDCHIWNELQRSDADCGEVYLNALGLLLRVYVRGQGGFIENRLKFLATCLMNEAIWHKEWLLDLLALWALSSGKETHKAEDLLKSMKSRIYSMTEKKRQSMQRGMLLAEALYEYGRENYERAFEVLGPDFDAGDFKMVGASDEQLDVFNEVWYSILLNTGRFSKAIEVIEKQIKKREGAPFLWQLLERAYSIAGRDDASVVAERAKALERAYFEQMV</sequence>
<keyword evidence="4" id="KW-0802">TPR repeat</keyword>
<gene>
    <name evidence="5" type="ORF">CKAN_00613600</name>
</gene>
<dbReference type="PANTHER" id="PTHR16263:SF4">
    <property type="entry name" value="TETRATRICOPEPTIDE REPEAT PROTEIN 38"/>
    <property type="match status" value="1"/>
</dbReference>
<dbReference type="SUPFAM" id="SSF48452">
    <property type="entry name" value="TPR-like"/>
    <property type="match status" value="1"/>
</dbReference>
<dbReference type="EMBL" id="QPKB01000002">
    <property type="protein sequence ID" value="RWR77640.1"/>
    <property type="molecule type" value="Genomic_DNA"/>
</dbReference>
<dbReference type="Proteomes" id="UP000283530">
    <property type="component" value="Unassembled WGS sequence"/>
</dbReference>
<protein>
    <recommendedName>
        <fullName evidence="2">Tetratricopeptide repeat protein 38</fullName>
    </recommendedName>
</protein>
<dbReference type="AlphaFoldDB" id="A0A443NGI3"/>
<evidence type="ECO:0000313" key="5">
    <source>
        <dbReference type="EMBL" id="RWR77640.1"/>
    </source>
</evidence>
<comment type="similarity">
    <text evidence="1">Belongs to the TTC38 family.</text>
</comment>